<evidence type="ECO:0000256" key="3">
    <source>
        <dbReference type="ARBA" id="ARBA00022691"/>
    </source>
</evidence>
<dbReference type="EMBL" id="BBTG02000006">
    <property type="protein sequence ID" value="GAO13614.1"/>
    <property type="molecule type" value="Genomic_DNA"/>
</dbReference>
<protein>
    <recommendedName>
        <fullName evidence="7">O-methyltransferase</fullName>
    </recommendedName>
</protein>
<evidence type="ECO:0000313" key="5">
    <source>
        <dbReference type="EMBL" id="GAO13614.1"/>
    </source>
</evidence>
<accession>A0A1B5KUE7</accession>
<dbReference type="PROSITE" id="PS51682">
    <property type="entry name" value="SAM_OMT_I"/>
    <property type="match status" value="1"/>
</dbReference>
<evidence type="ECO:0008006" key="7">
    <source>
        <dbReference type="Google" id="ProtNLM"/>
    </source>
</evidence>
<evidence type="ECO:0000313" key="6">
    <source>
        <dbReference type="Proteomes" id="UP000054053"/>
    </source>
</evidence>
<evidence type="ECO:0000256" key="4">
    <source>
        <dbReference type="ARBA" id="ARBA00023453"/>
    </source>
</evidence>
<dbReference type="Gene3D" id="3.40.50.150">
    <property type="entry name" value="Vaccinia Virus protein VP39"/>
    <property type="match status" value="1"/>
</dbReference>
<sequence>MPYTTGHHGATDLPRLIMIENCTTLYPNDSVGRKVSEYSDRHSMQLPERLELYHEWVLRSQPCAYFAISLLEARMLSWMARITGAKRVLEIGAFVGFSVVTWAYAVGPDGSVTGLEKCPDYARAAREQLEHFGWSNAHIVTGDALETLSRMQPAEPYDIVFIDAQKSAYPTYLRTILGKSKPGQVNRLLRPGGLIIGDNALRAGLVADESEDNPATKTVPQQTVNWNWSSIAFLDEFNKMMHTHPRIEAVLLPVFDGLGMGRLLD</sequence>
<dbReference type="SUPFAM" id="SSF53335">
    <property type="entry name" value="S-adenosyl-L-methionine-dependent methyltransferases"/>
    <property type="match status" value="1"/>
</dbReference>
<gene>
    <name evidence="5" type="ORF">UVI_02015190</name>
</gene>
<dbReference type="Pfam" id="PF01596">
    <property type="entry name" value="Methyltransf_3"/>
    <property type="match status" value="1"/>
</dbReference>
<evidence type="ECO:0000256" key="1">
    <source>
        <dbReference type="ARBA" id="ARBA00022603"/>
    </source>
</evidence>
<dbReference type="InterPro" id="IPR029063">
    <property type="entry name" value="SAM-dependent_MTases_sf"/>
</dbReference>
<dbReference type="PANTHER" id="PTHR10509">
    <property type="entry name" value="O-METHYLTRANSFERASE-RELATED"/>
    <property type="match status" value="1"/>
</dbReference>
<comment type="similarity">
    <text evidence="4">Belongs to the class I-like SAM-binding methyltransferase superfamily. Cation-dependent O-methyltransferase family.</text>
</comment>
<dbReference type="PANTHER" id="PTHR10509:SF14">
    <property type="entry name" value="CAFFEOYL-COA O-METHYLTRANSFERASE 3-RELATED"/>
    <property type="match status" value="1"/>
</dbReference>
<name>A0A1B5KUE7_USTVR</name>
<keyword evidence="1" id="KW-0489">Methyltransferase</keyword>
<dbReference type="GO" id="GO:0008757">
    <property type="term" value="F:S-adenosylmethionine-dependent methyltransferase activity"/>
    <property type="evidence" value="ECO:0007669"/>
    <property type="project" value="TreeGrafter"/>
</dbReference>
<evidence type="ECO:0000256" key="2">
    <source>
        <dbReference type="ARBA" id="ARBA00022679"/>
    </source>
</evidence>
<keyword evidence="3" id="KW-0949">S-adenosyl-L-methionine</keyword>
<reference evidence="6" key="1">
    <citation type="journal article" date="2016" name="Genome Announc.">
        <title>Genome sequence of Ustilaginoidea virens IPU010, a rice pathogenic fungus causing false smut.</title>
        <authorList>
            <person name="Kumagai T."/>
            <person name="Ishii T."/>
            <person name="Terai G."/>
            <person name="Umemura M."/>
            <person name="Machida M."/>
            <person name="Asai K."/>
        </authorList>
    </citation>
    <scope>NUCLEOTIDE SEQUENCE [LARGE SCALE GENOMIC DNA]</scope>
    <source>
        <strain evidence="6">IPU010</strain>
    </source>
</reference>
<dbReference type="InterPro" id="IPR002935">
    <property type="entry name" value="SAM_O-MeTrfase"/>
</dbReference>
<dbReference type="GO" id="GO:0032259">
    <property type="term" value="P:methylation"/>
    <property type="evidence" value="ECO:0007669"/>
    <property type="project" value="UniProtKB-KW"/>
</dbReference>
<proteinExistence type="inferred from homology"/>
<comment type="caution">
    <text evidence="5">The sequence shown here is derived from an EMBL/GenBank/DDBJ whole genome shotgun (WGS) entry which is preliminary data.</text>
</comment>
<dbReference type="GO" id="GO:0008171">
    <property type="term" value="F:O-methyltransferase activity"/>
    <property type="evidence" value="ECO:0007669"/>
    <property type="project" value="InterPro"/>
</dbReference>
<keyword evidence="2" id="KW-0808">Transferase</keyword>
<organism evidence="5 6">
    <name type="scientific">Ustilaginoidea virens</name>
    <name type="common">Rice false smut fungus</name>
    <name type="synonym">Villosiclava virens</name>
    <dbReference type="NCBI Taxonomy" id="1159556"/>
    <lineage>
        <taxon>Eukaryota</taxon>
        <taxon>Fungi</taxon>
        <taxon>Dikarya</taxon>
        <taxon>Ascomycota</taxon>
        <taxon>Pezizomycotina</taxon>
        <taxon>Sordariomycetes</taxon>
        <taxon>Hypocreomycetidae</taxon>
        <taxon>Hypocreales</taxon>
        <taxon>Clavicipitaceae</taxon>
        <taxon>Ustilaginoidea</taxon>
    </lineage>
</organism>
<dbReference type="AlphaFoldDB" id="A0A1B5KUE7"/>
<dbReference type="Proteomes" id="UP000054053">
    <property type="component" value="Unassembled WGS sequence"/>
</dbReference>
<dbReference type="InterPro" id="IPR050362">
    <property type="entry name" value="Cation-dep_OMT"/>
</dbReference>
<dbReference type="CDD" id="cd02440">
    <property type="entry name" value="AdoMet_MTases"/>
    <property type="match status" value="1"/>
</dbReference>